<dbReference type="Proteomes" id="UP000789396">
    <property type="component" value="Unassembled WGS sequence"/>
</dbReference>
<feature type="non-terminal residue" evidence="1">
    <location>
        <position position="1"/>
    </location>
</feature>
<protein>
    <submittedName>
        <fullName evidence="1">2330_t:CDS:1</fullName>
    </submittedName>
</protein>
<keyword evidence="2" id="KW-1185">Reference proteome</keyword>
<sequence>TLVTINDQNTSSTKDKKFIITDSTSEPIHSLTQLQKSKSKYIFESLTESVTSIMSLQQDIVDDDLASVLEFVETIYKENVAPTISHEQKKEQGLIQEISAGDSQDDVFPSTQDHDSISPEYATEILLTSDDLPKTDVGEKTLPTIEVSTLTISQPKLQISAELAQSKASYAPPKLFPFKRKLSKEMRNPVINKLTSHFTDSPKLDKNCSIDTEGEHQTDSYWVLGPHCPLCRENHMSLYGKWWLDSRSKNTYYLYCTNLKELGIPYNDVLKAYSDNSELIQELKTR</sequence>
<evidence type="ECO:0000313" key="1">
    <source>
        <dbReference type="EMBL" id="CAG8647714.1"/>
    </source>
</evidence>
<evidence type="ECO:0000313" key="2">
    <source>
        <dbReference type="Proteomes" id="UP000789396"/>
    </source>
</evidence>
<proteinExistence type="predicted"/>
<dbReference type="EMBL" id="CAJVPZ010013307">
    <property type="protein sequence ID" value="CAG8647714.1"/>
    <property type="molecule type" value="Genomic_DNA"/>
</dbReference>
<accession>A0A9N9DNS1</accession>
<name>A0A9N9DNS1_9GLOM</name>
<dbReference type="AlphaFoldDB" id="A0A9N9DNS1"/>
<feature type="non-terminal residue" evidence="1">
    <location>
        <position position="286"/>
    </location>
</feature>
<comment type="caution">
    <text evidence="1">The sequence shown here is derived from an EMBL/GenBank/DDBJ whole genome shotgun (WGS) entry which is preliminary data.</text>
</comment>
<dbReference type="OrthoDB" id="2441494at2759"/>
<gene>
    <name evidence="1" type="ORF">RFULGI_LOCUS8320</name>
</gene>
<organism evidence="1 2">
    <name type="scientific">Racocetra fulgida</name>
    <dbReference type="NCBI Taxonomy" id="60492"/>
    <lineage>
        <taxon>Eukaryota</taxon>
        <taxon>Fungi</taxon>
        <taxon>Fungi incertae sedis</taxon>
        <taxon>Mucoromycota</taxon>
        <taxon>Glomeromycotina</taxon>
        <taxon>Glomeromycetes</taxon>
        <taxon>Diversisporales</taxon>
        <taxon>Gigasporaceae</taxon>
        <taxon>Racocetra</taxon>
    </lineage>
</organism>
<reference evidence="1" key="1">
    <citation type="submission" date="2021-06" db="EMBL/GenBank/DDBJ databases">
        <authorList>
            <person name="Kallberg Y."/>
            <person name="Tangrot J."/>
            <person name="Rosling A."/>
        </authorList>
    </citation>
    <scope>NUCLEOTIDE SEQUENCE</scope>
    <source>
        <strain evidence="1">IN212</strain>
    </source>
</reference>